<dbReference type="InParanoid" id="B8BUS3"/>
<organism evidence="3 4">
    <name type="scientific">Thalassiosira pseudonana</name>
    <name type="common">Marine diatom</name>
    <name type="synonym">Cyclotella nana</name>
    <dbReference type="NCBI Taxonomy" id="35128"/>
    <lineage>
        <taxon>Eukaryota</taxon>
        <taxon>Sar</taxon>
        <taxon>Stramenopiles</taxon>
        <taxon>Ochrophyta</taxon>
        <taxon>Bacillariophyta</taxon>
        <taxon>Coscinodiscophyceae</taxon>
        <taxon>Thalassiosirophycidae</taxon>
        <taxon>Thalassiosirales</taxon>
        <taxon>Thalassiosiraceae</taxon>
        <taxon>Thalassiosira</taxon>
    </lineage>
</organism>
<gene>
    <name evidence="3" type="ORF">THAPSDRAFT_2580</name>
</gene>
<name>B8BUS3_THAPS</name>
<evidence type="ECO:0000259" key="2">
    <source>
        <dbReference type="PROSITE" id="PS50011"/>
    </source>
</evidence>
<dbReference type="eggNOG" id="KOG1236">
    <property type="taxonomic scope" value="Eukaryota"/>
</dbReference>
<comment type="similarity">
    <text evidence="1">Belongs to the protein kinase superfamily. ADCK protein kinase family.</text>
</comment>
<keyword evidence="4" id="KW-1185">Reference proteome</keyword>
<dbReference type="EMBL" id="CM000639">
    <property type="protein sequence ID" value="EED94811.1"/>
    <property type="molecule type" value="Genomic_DNA"/>
</dbReference>
<dbReference type="PANTHER" id="PTHR45890:SF1">
    <property type="entry name" value="AARF DOMAIN CONTAINING KINASE 2"/>
    <property type="match status" value="1"/>
</dbReference>
<dbReference type="Proteomes" id="UP000001449">
    <property type="component" value="Chromosome 2"/>
</dbReference>
<dbReference type="AlphaFoldDB" id="B8BUS3"/>
<accession>B8BUS3</accession>
<reference evidence="3 4" key="1">
    <citation type="journal article" date="2004" name="Science">
        <title>The genome of the diatom Thalassiosira pseudonana: ecology, evolution, and metabolism.</title>
        <authorList>
            <person name="Armbrust E.V."/>
            <person name="Berges J.A."/>
            <person name="Bowler C."/>
            <person name="Green B.R."/>
            <person name="Martinez D."/>
            <person name="Putnam N.H."/>
            <person name="Zhou S."/>
            <person name="Allen A.E."/>
            <person name="Apt K.E."/>
            <person name="Bechner M."/>
            <person name="Brzezinski M.A."/>
            <person name="Chaal B.K."/>
            <person name="Chiovitti A."/>
            <person name="Davis A.K."/>
            <person name="Demarest M.S."/>
            <person name="Detter J.C."/>
            <person name="Glavina T."/>
            <person name="Goodstein D."/>
            <person name="Hadi M.Z."/>
            <person name="Hellsten U."/>
            <person name="Hildebrand M."/>
            <person name="Jenkins B.D."/>
            <person name="Jurka J."/>
            <person name="Kapitonov V.V."/>
            <person name="Kroger N."/>
            <person name="Lau W.W."/>
            <person name="Lane T.W."/>
            <person name="Larimer F.W."/>
            <person name="Lippmeier J.C."/>
            <person name="Lucas S."/>
            <person name="Medina M."/>
            <person name="Montsant A."/>
            <person name="Obornik M."/>
            <person name="Parker M.S."/>
            <person name="Palenik B."/>
            <person name="Pazour G.J."/>
            <person name="Richardson P.M."/>
            <person name="Rynearson T.A."/>
            <person name="Saito M.A."/>
            <person name="Schwartz D.C."/>
            <person name="Thamatrakoln K."/>
            <person name="Valentin K."/>
            <person name="Vardi A."/>
            <person name="Wilkerson F.P."/>
            <person name="Rokhsar D.S."/>
        </authorList>
    </citation>
    <scope>NUCLEOTIDE SEQUENCE [LARGE SCALE GENOMIC DNA]</scope>
    <source>
        <strain evidence="3 4">CCMP1335</strain>
    </source>
</reference>
<dbReference type="RefSeq" id="XP_002287368.1">
    <property type="nucleotide sequence ID" value="XM_002287332.1"/>
</dbReference>
<dbReference type="GO" id="GO:0004672">
    <property type="term" value="F:protein kinase activity"/>
    <property type="evidence" value="ECO:0007669"/>
    <property type="project" value="InterPro"/>
</dbReference>
<dbReference type="GeneID" id="7443028"/>
<dbReference type="HOGENOM" id="CLU_006533_6_1_1"/>
<dbReference type="InterPro" id="IPR000719">
    <property type="entry name" value="Prot_kinase_dom"/>
</dbReference>
<dbReference type="InterPro" id="IPR052402">
    <property type="entry name" value="ADCK_kinase"/>
</dbReference>
<dbReference type="PANTHER" id="PTHR45890">
    <property type="entry name" value="AARF DOMAIN CONTAINING KINASE 2 (PREDICTED)"/>
    <property type="match status" value="1"/>
</dbReference>
<protein>
    <recommendedName>
        <fullName evidence="2">Protein kinase domain-containing protein</fullName>
    </recommendedName>
</protein>
<evidence type="ECO:0000313" key="4">
    <source>
        <dbReference type="Proteomes" id="UP000001449"/>
    </source>
</evidence>
<dbReference type="InterPro" id="IPR044095">
    <property type="entry name" value="ADCK2_dom"/>
</dbReference>
<evidence type="ECO:0000256" key="1">
    <source>
        <dbReference type="ARBA" id="ARBA00009670"/>
    </source>
</evidence>
<dbReference type="PROSITE" id="PS50011">
    <property type="entry name" value="PROTEIN_KINASE_DOM"/>
    <property type="match status" value="1"/>
</dbReference>
<evidence type="ECO:0000313" key="3">
    <source>
        <dbReference type="EMBL" id="EED94811.1"/>
    </source>
</evidence>
<dbReference type="GO" id="GO:0005524">
    <property type="term" value="F:ATP binding"/>
    <property type="evidence" value="ECO:0007669"/>
    <property type="project" value="InterPro"/>
</dbReference>
<dbReference type="KEGG" id="tps:THAPSDRAFT_2580"/>
<dbReference type="SUPFAM" id="SSF56112">
    <property type="entry name" value="Protein kinase-like (PK-like)"/>
    <property type="match status" value="1"/>
</dbReference>
<sequence>MCSTMVTTVAVATAGHALFRRNNGVKCMPDGDGESYGCNKAMLQLRSAYECSLLFMPTLFYQYHQHEHARSKPECLHIQQRKTNVTTSDFPQRTILATSSLTSAMPVDVTSKRRWLKFQWFTQPHNPQTRANHSMKSTWFRLISQTFFVFTRGLEIVVRFSPLLVLTPTAMLVTSADSWCKQFLNRKNYLVLSKSEGSLSEDDEEDNNFYDKQFQSTGDIQVHIQQQHKHNWASNLAWRYTLHTLQSLGPTFVKLGQWAATRRDLFPVHLCNRLAELHDMARTHDAQHTTEALAEAFGEDYESRGLRIMNDSILGSGSAAQVHKGMLAIGNGTERVVAIKVLHPHTRFLVERDLALMQHVADFIDKCVPLEVVRMMSLPRAVSNFQDIMIRQVDLRIEGCNLQTFRDNFDCSSKSPLVIDFPLPEKGWISERVLVEEYAGDDAIPISRYLADESPRGLEIRKKLAGPLLRAFLKMVFIDNFVHSDLHPGNVLVREIPNKYDPGKTHYTIIFLDAGIANSLRPNDQRNLHDLFKAVVLNDGYTAGQLMVERARFERCSSIPGGTHAFATGVSELVSEFHDRTKQGLTLGAVRVGSLLARVLDLCRRYGVEIDPAMASVVADPWIQT</sequence>
<proteinExistence type="inferred from homology"/>
<dbReference type="InterPro" id="IPR004147">
    <property type="entry name" value="ABC1_dom"/>
</dbReference>
<dbReference type="InterPro" id="IPR011009">
    <property type="entry name" value="Kinase-like_dom_sf"/>
</dbReference>
<dbReference type="STRING" id="35128.B8BUS3"/>
<dbReference type="Pfam" id="PF03109">
    <property type="entry name" value="ABC1"/>
    <property type="match status" value="1"/>
</dbReference>
<feature type="domain" description="Protein kinase" evidence="2">
    <location>
        <begin position="308"/>
        <end position="625"/>
    </location>
</feature>
<reference evidence="3 4" key="2">
    <citation type="journal article" date="2008" name="Nature">
        <title>The Phaeodactylum genome reveals the evolutionary history of diatom genomes.</title>
        <authorList>
            <person name="Bowler C."/>
            <person name="Allen A.E."/>
            <person name="Badger J.H."/>
            <person name="Grimwood J."/>
            <person name="Jabbari K."/>
            <person name="Kuo A."/>
            <person name="Maheswari U."/>
            <person name="Martens C."/>
            <person name="Maumus F."/>
            <person name="Otillar R.P."/>
            <person name="Rayko E."/>
            <person name="Salamov A."/>
            <person name="Vandepoele K."/>
            <person name="Beszteri B."/>
            <person name="Gruber A."/>
            <person name="Heijde M."/>
            <person name="Katinka M."/>
            <person name="Mock T."/>
            <person name="Valentin K."/>
            <person name="Verret F."/>
            <person name="Berges J.A."/>
            <person name="Brownlee C."/>
            <person name="Cadoret J.P."/>
            <person name="Chiovitti A."/>
            <person name="Choi C.J."/>
            <person name="Coesel S."/>
            <person name="De Martino A."/>
            <person name="Detter J.C."/>
            <person name="Durkin C."/>
            <person name="Falciatore A."/>
            <person name="Fournet J."/>
            <person name="Haruta M."/>
            <person name="Huysman M.J."/>
            <person name="Jenkins B.D."/>
            <person name="Jiroutova K."/>
            <person name="Jorgensen R.E."/>
            <person name="Joubert Y."/>
            <person name="Kaplan A."/>
            <person name="Kroger N."/>
            <person name="Kroth P.G."/>
            <person name="La Roche J."/>
            <person name="Lindquist E."/>
            <person name="Lommer M."/>
            <person name="Martin-Jezequel V."/>
            <person name="Lopez P.J."/>
            <person name="Lucas S."/>
            <person name="Mangogna M."/>
            <person name="McGinnis K."/>
            <person name="Medlin L.K."/>
            <person name="Montsant A."/>
            <person name="Oudot-Le Secq M.P."/>
            <person name="Napoli C."/>
            <person name="Obornik M."/>
            <person name="Parker M.S."/>
            <person name="Petit J.L."/>
            <person name="Porcel B.M."/>
            <person name="Poulsen N."/>
            <person name="Robison M."/>
            <person name="Rychlewski L."/>
            <person name="Rynearson T.A."/>
            <person name="Schmutz J."/>
            <person name="Shapiro H."/>
            <person name="Siaut M."/>
            <person name="Stanley M."/>
            <person name="Sussman M.R."/>
            <person name="Taylor A.R."/>
            <person name="Vardi A."/>
            <person name="von Dassow P."/>
            <person name="Vyverman W."/>
            <person name="Willis A."/>
            <person name="Wyrwicz L.S."/>
            <person name="Rokhsar D.S."/>
            <person name="Weissenbach J."/>
            <person name="Armbrust E.V."/>
            <person name="Green B.R."/>
            <person name="Van de Peer Y."/>
            <person name="Grigoriev I.V."/>
        </authorList>
    </citation>
    <scope>NUCLEOTIDE SEQUENCE [LARGE SCALE GENOMIC DNA]</scope>
    <source>
        <strain evidence="3 4">CCMP1335</strain>
    </source>
</reference>
<dbReference type="PaxDb" id="35128-Thaps2580"/>
<dbReference type="CDD" id="cd13971">
    <property type="entry name" value="ADCK2-like"/>
    <property type="match status" value="1"/>
</dbReference>